<dbReference type="EMBL" id="LR796770">
    <property type="protein sequence ID" value="CAB4165173.1"/>
    <property type="molecule type" value="Genomic_DNA"/>
</dbReference>
<dbReference type="EMBL" id="LR797475">
    <property type="protein sequence ID" value="CAB4218794.1"/>
    <property type="molecule type" value="Genomic_DNA"/>
</dbReference>
<dbReference type="GO" id="GO:0006281">
    <property type="term" value="P:DNA repair"/>
    <property type="evidence" value="ECO:0007669"/>
    <property type="project" value="UniProtKB-KW"/>
</dbReference>
<keyword evidence="2" id="KW-0227">DNA damage</keyword>
<proteinExistence type="inferred from homology"/>
<evidence type="ECO:0000256" key="1">
    <source>
        <dbReference type="ARBA" id="ARBA00006638"/>
    </source>
</evidence>
<dbReference type="Pfam" id="PF04098">
    <property type="entry name" value="Rad52_Rad22"/>
    <property type="match status" value="1"/>
</dbReference>
<dbReference type="InterPro" id="IPR041247">
    <property type="entry name" value="Rad52_fam"/>
</dbReference>
<evidence type="ECO:0000313" key="5">
    <source>
        <dbReference type="EMBL" id="CAB4218794.1"/>
    </source>
</evidence>
<evidence type="ECO:0000313" key="4">
    <source>
        <dbReference type="EMBL" id="CAB4165173.1"/>
    </source>
</evidence>
<sequence>MIDLVALAAPFPPEAISWRIGSTTADKARGMALAYLDARDVADRLDAVAGPAGWQCRYSHVGAVMVCDIGIKIGDEWLYKADGAGQSDIEAEKGALSDAFKRAAVRWGIGRYLYHLPSPWVEIETRGRTSIIKQSEYAKLEGILAKANAGIPQGKAPPPPEDEDVMAAARRWVSEQRGTLATFANESDVKAWHTKHAKALVKLKGVSEALYGDAMKAYGDTLERAQGGR</sequence>
<comment type="similarity">
    <text evidence="1">Belongs to the RAD52 family.</text>
</comment>
<keyword evidence="3" id="KW-0234">DNA repair</keyword>
<organism evidence="4">
    <name type="scientific">uncultured Caudovirales phage</name>
    <dbReference type="NCBI Taxonomy" id="2100421"/>
    <lineage>
        <taxon>Viruses</taxon>
        <taxon>Duplodnaviria</taxon>
        <taxon>Heunggongvirae</taxon>
        <taxon>Uroviricota</taxon>
        <taxon>Caudoviricetes</taxon>
        <taxon>Peduoviridae</taxon>
        <taxon>Maltschvirus</taxon>
        <taxon>Maltschvirus maltsch</taxon>
    </lineage>
</organism>
<gene>
    <name evidence="5" type="ORF">UFOVP1603_54</name>
    <name evidence="4" type="ORF">UFOVP833_33</name>
</gene>
<evidence type="ECO:0000256" key="3">
    <source>
        <dbReference type="ARBA" id="ARBA00023204"/>
    </source>
</evidence>
<name>A0A6J5P1J4_9CAUD</name>
<evidence type="ECO:0000256" key="2">
    <source>
        <dbReference type="ARBA" id="ARBA00022763"/>
    </source>
</evidence>
<protein>
    <submittedName>
        <fullName evidence="4">DNA repair protein Rad52/59/22</fullName>
    </submittedName>
</protein>
<accession>A0A6J5P1J4</accession>
<reference evidence="4" key="1">
    <citation type="submission" date="2020-04" db="EMBL/GenBank/DDBJ databases">
        <authorList>
            <person name="Chiriac C."/>
            <person name="Salcher M."/>
            <person name="Ghai R."/>
            <person name="Kavagutti S V."/>
        </authorList>
    </citation>
    <scope>NUCLEOTIDE SEQUENCE</scope>
</reference>